<organism evidence="1 2">
    <name type="scientific">Streptomyces dubilierae</name>
    <dbReference type="NCBI Taxonomy" id="3075533"/>
    <lineage>
        <taxon>Bacteria</taxon>
        <taxon>Bacillati</taxon>
        <taxon>Actinomycetota</taxon>
        <taxon>Actinomycetes</taxon>
        <taxon>Kitasatosporales</taxon>
        <taxon>Streptomycetaceae</taxon>
        <taxon>Streptomyces</taxon>
    </lineage>
</organism>
<protein>
    <submittedName>
        <fullName evidence="1">Uncharacterized protein</fullName>
    </submittedName>
</protein>
<dbReference type="Proteomes" id="UP001183586">
    <property type="component" value="Unassembled WGS sequence"/>
</dbReference>
<dbReference type="RefSeq" id="WP_311683220.1">
    <property type="nucleotide sequence ID" value="NZ_JAVREU010000007.1"/>
</dbReference>
<gene>
    <name evidence="1" type="ORF">RM641_18790</name>
</gene>
<proteinExistence type="predicted"/>
<reference evidence="2" key="1">
    <citation type="submission" date="2023-07" db="EMBL/GenBank/DDBJ databases">
        <title>30 novel species of actinomycetes from the DSMZ collection.</title>
        <authorList>
            <person name="Nouioui I."/>
        </authorList>
    </citation>
    <scope>NUCLEOTIDE SEQUENCE [LARGE SCALE GENOMIC DNA]</scope>
    <source>
        <strain evidence="2">DSM 41921</strain>
    </source>
</reference>
<keyword evidence="2" id="KW-1185">Reference proteome</keyword>
<sequence length="46" mass="5074">MHRMRLNAESGAQDAVQYLARNVGFLWDDPTRVVDVQTSDPGDLAG</sequence>
<name>A0ABU2PCC2_9ACTN</name>
<dbReference type="EMBL" id="JAVREU010000007">
    <property type="protein sequence ID" value="MDT0389482.1"/>
    <property type="molecule type" value="Genomic_DNA"/>
</dbReference>
<comment type="caution">
    <text evidence="1">The sequence shown here is derived from an EMBL/GenBank/DDBJ whole genome shotgun (WGS) entry which is preliminary data.</text>
</comment>
<accession>A0ABU2PCC2</accession>
<evidence type="ECO:0000313" key="2">
    <source>
        <dbReference type="Proteomes" id="UP001183586"/>
    </source>
</evidence>
<evidence type="ECO:0000313" key="1">
    <source>
        <dbReference type="EMBL" id="MDT0389482.1"/>
    </source>
</evidence>